<sequence>MVQPLNDSASKVNFTGKTVNNHPELRNTPLRLNEQERNNPNLVLLEFFLCYHLNDVREIIYGWMVTVVSSPASISADPHERNNHIFFYEKIEQLVEACWLLQTKDQ</sequence>
<feature type="region of interest" description="Disordered" evidence="1">
    <location>
        <begin position="1"/>
        <end position="33"/>
    </location>
</feature>
<proteinExistence type="predicted"/>
<feature type="compositionally biased region" description="Polar residues" evidence="1">
    <location>
        <begin position="1"/>
        <end position="21"/>
    </location>
</feature>
<organism evidence="2 3">
    <name type="scientific">Niastella vici</name>
    <dbReference type="NCBI Taxonomy" id="1703345"/>
    <lineage>
        <taxon>Bacteria</taxon>
        <taxon>Pseudomonadati</taxon>
        <taxon>Bacteroidota</taxon>
        <taxon>Chitinophagia</taxon>
        <taxon>Chitinophagales</taxon>
        <taxon>Chitinophagaceae</taxon>
        <taxon>Niastella</taxon>
    </lineage>
</organism>
<dbReference type="EMBL" id="LVYD01000048">
    <property type="protein sequence ID" value="OQP62766.1"/>
    <property type="molecule type" value="Genomic_DNA"/>
</dbReference>
<evidence type="ECO:0000313" key="2">
    <source>
        <dbReference type="EMBL" id="OQP62766.1"/>
    </source>
</evidence>
<dbReference type="OrthoDB" id="674578at2"/>
<gene>
    <name evidence="2" type="ORF">A3860_25975</name>
</gene>
<comment type="caution">
    <text evidence="2">The sequence shown here is derived from an EMBL/GenBank/DDBJ whole genome shotgun (WGS) entry which is preliminary data.</text>
</comment>
<dbReference type="Proteomes" id="UP000192796">
    <property type="component" value="Unassembled WGS sequence"/>
</dbReference>
<name>A0A1V9FX00_9BACT</name>
<evidence type="ECO:0000313" key="3">
    <source>
        <dbReference type="Proteomes" id="UP000192796"/>
    </source>
</evidence>
<dbReference type="RefSeq" id="WP_081148128.1">
    <property type="nucleotide sequence ID" value="NZ_LVYD01000048.1"/>
</dbReference>
<reference evidence="2 3" key="1">
    <citation type="submission" date="2016-03" db="EMBL/GenBank/DDBJ databases">
        <title>Niastella vici sp. nov., isolated from farmland soil.</title>
        <authorList>
            <person name="Chen L."/>
            <person name="Wang D."/>
            <person name="Yang S."/>
            <person name="Wang G."/>
        </authorList>
    </citation>
    <scope>NUCLEOTIDE SEQUENCE [LARGE SCALE GENOMIC DNA]</scope>
    <source>
        <strain evidence="2 3">DJ57</strain>
    </source>
</reference>
<protein>
    <submittedName>
        <fullName evidence="2">Uncharacterized protein</fullName>
    </submittedName>
</protein>
<evidence type="ECO:0000256" key="1">
    <source>
        <dbReference type="SAM" id="MobiDB-lite"/>
    </source>
</evidence>
<dbReference type="AlphaFoldDB" id="A0A1V9FX00"/>
<accession>A0A1V9FX00</accession>
<keyword evidence="3" id="KW-1185">Reference proteome</keyword>
<dbReference type="STRING" id="1703345.A3860_25975"/>